<evidence type="ECO:0000256" key="6">
    <source>
        <dbReference type="ARBA" id="ARBA00022840"/>
    </source>
</evidence>
<evidence type="ECO:0000313" key="14">
    <source>
        <dbReference type="Proteomes" id="UP000823561"/>
    </source>
</evidence>
<dbReference type="FunFam" id="1.10.8.60:FF:000039">
    <property type="entry name" value="peroxisome biogenesis factor 6"/>
    <property type="match status" value="1"/>
</dbReference>
<dbReference type="InterPro" id="IPR003960">
    <property type="entry name" value="ATPase_AAA_CS"/>
</dbReference>
<dbReference type="InterPro" id="IPR057604">
    <property type="entry name" value="DPBB_PEX6"/>
</dbReference>
<gene>
    <name evidence="13" type="ORF">AALO_G00106180</name>
</gene>
<feature type="compositionally biased region" description="Polar residues" evidence="11">
    <location>
        <begin position="329"/>
        <end position="341"/>
    </location>
</feature>
<keyword evidence="14" id="KW-1185">Reference proteome</keyword>
<keyword evidence="3" id="KW-0962">Peroxisome biogenesis</keyword>
<comment type="caution">
    <text evidence="13">The sequence shown here is derived from an EMBL/GenBank/DDBJ whole genome shotgun (WGS) entry which is preliminary data.</text>
</comment>
<protein>
    <recommendedName>
        <fullName evidence="8">Peroxisomal ATPase PEX6</fullName>
    </recommendedName>
    <alternativeName>
        <fullName evidence="9">Peroxin-6</fullName>
    </alternativeName>
</protein>
<evidence type="ECO:0000256" key="5">
    <source>
        <dbReference type="ARBA" id="ARBA00022801"/>
    </source>
</evidence>
<dbReference type="GO" id="GO:0005778">
    <property type="term" value="C:peroxisomal membrane"/>
    <property type="evidence" value="ECO:0007669"/>
    <property type="project" value="TreeGrafter"/>
</dbReference>
<dbReference type="Gene3D" id="3.40.50.300">
    <property type="entry name" value="P-loop containing nucleotide triphosphate hydrolases"/>
    <property type="match status" value="2"/>
</dbReference>
<comment type="subcellular location">
    <subcellularLocation>
        <location evidence="1">Membrane</location>
    </subcellularLocation>
</comment>
<dbReference type="InterPro" id="IPR027417">
    <property type="entry name" value="P-loop_NTPase"/>
</dbReference>
<dbReference type="InterPro" id="IPR047533">
    <property type="entry name" value="RecA-like_PEX6_r2"/>
</dbReference>
<evidence type="ECO:0000313" key="13">
    <source>
        <dbReference type="EMBL" id="KAG5279109.1"/>
    </source>
</evidence>
<keyword evidence="4" id="KW-0547">Nucleotide-binding</keyword>
<dbReference type="Pfam" id="PF25395">
    <property type="entry name" value="DPBB_PEX6"/>
    <property type="match status" value="1"/>
</dbReference>
<dbReference type="AlphaFoldDB" id="A0AAV6GVN7"/>
<dbReference type="FunFam" id="3.40.50.300:FF:000988">
    <property type="entry name" value="peroxisome biogenesis factor 6"/>
    <property type="match status" value="1"/>
</dbReference>
<keyword evidence="7" id="KW-0472">Membrane</keyword>
<evidence type="ECO:0000256" key="11">
    <source>
        <dbReference type="SAM" id="MobiDB-lite"/>
    </source>
</evidence>
<dbReference type="SMART" id="SM00382">
    <property type="entry name" value="AAA"/>
    <property type="match status" value="2"/>
</dbReference>
<name>A0AAV6GVN7_9TELE</name>
<comment type="catalytic activity">
    <reaction evidence="10">
        <text>ATP + H2O = ADP + phosphate + H(+)</text>
        <dbReference type="Rhea" id="RHEA:13065"/>
        <dbReference type="ChEBI" id="CHEBI:15377"/>
        <dbReference type="ChEBI" id="CHEBI:15378"/>
        <dbReference type="ChEBI" id="CHEBI:30616"/>
        <dbReference type="ChEBI" id="CHEBI:43474"/>
        <dbReference type="ChEBI" id="CHEBI:456216"/>
    </reaction>
    <physiologicalReaction direction="left-to-right" evidence="10">
        <dbReference type="Rhea" id="RHEA:13066"/>
    </physiologicalReaction>
</comment>
<dbReference type="PANTHER" id="PTHR23077">
    <property type="entry name" value="AAA-FAMILY ATPASE"/>
    <property type="match status" value="1"/>
</dbReference>
<feature type="domain" description="AAA+ ATPase" evidence="12">
    <location>
        <begin position="844"/>
        <end position="982"/>
    </location>
</feature>
<dbReference type="InterPro" id="IPR003593">
    <property type="entry name" value="AAA+_ATPase"/>
</dbReference>
<comment type="similarity">
    <text evidence="2">Belongs to the AAA ATPase family.</text>
</comment>
<feature type="domain" description="AAA+ ATPase" evidence="12">
    <location>
        <begin position="570"/>
        <end position="700"/>
    </location>
</feature>
<evidence type="ECO:0000256" key="10">
    <source>
        <dbReference type="ARBA" id="ARBA00048778"/>
    </source>
</evidence>
<evidence type="ECO:0000256" key="1">
    <source>
        <dbReference type="ARBA" id="ARBA00004370"/>
    </source>
</evidence>
<dbReference type="GO" id="GO:0016558">
    <property type="term" value="P:protein import into peroxisome matrix"/>
    <property type="evidence" value="ECO:0007669"/>
    <property type="project" value="TreeGrafter"/>
</dbReference>
<evidence type="ECO:0000259" key="12">
    <source>
        <dbReference type="SMART" id="SM00382"/>
    </source>
</evidence>
<dbReference type="PANTHER" id="PTHR23077:SF9">
    <property type="entry name" value="PEROXISOMAL ATPASE PEX6"/>
    <property type="match status" value="1"/>
</dbReference>
<evidence type="ECO:0000256" key="3">
    <source>
        <dbReference type="ARBA" id="ARBA00022593"/>
    </source>
</evidence>
<keyword evidence="5" id="KW-0378">Hydrolase</keyword>
<dbReference type="InterPro" id="IPR003959">
    <property type="entry name" value="ATPase_AAA_core"/>
</dbReference>
<dbReference type="InterPro" id="IPR050168">
    <property type="entry name" value="AAA_ATPase_domain"/>
</dbReference>
<sequence>MAAPVRLVFPETFPSHIPALHVLINRQEFNNFFPGCKDSSLTLLYSYCKSKLGILLCACFVSDEETPWCESPVVLHNGNKLALRVFASKLFYKHHGLSKASKGVVRLFQPLVLSKVVVGARSRQSFKWATSDKFSNGLHVLAACQDQALLARQGDPLSLPFHSLVFDTTQGRHLADLVVLESSPVTQGVITVNTSLVVTDCRDISPYQTLNEQLNHNSTRNLMSLIASDFAHYANSLGSGNSLLDNTALVGSGFSGFVQALECRVEIRVVDILNLCQKGEIIFREGQHAGLDMDNTIFLSKNLLLKLGLFNGEWVVVSTLCAPSERTKASVNLEPTQSPENSENKRASKARLDKHLALVVVVDFAKSFNTAISDNVGVISLVHWFNLTSGEPLPRGSKTVKIKRWNPLSTLPRHQLSESSSRSASPPFATELHIEAVRSPGVSLHRLWDALLHQYFSTPRLVWQGAVLSVPTTGHPEVIETYYEGITRWPVLCFKVKRACGTADSGPYLADTTHSRLYLEGSTNSPAPWSGSNDASFWTNVSPAGLSSTVEQLVTIMHPYISESSSTFQGRGTILLKGPNGCGKVTAVQAACRRLHLHLLKYDCVTLCADTAAACEAKMRSAFQKAELHQPCVLLLRNAQLLGQPRDGTETDARVLAALCQLIDKVPSRVIVVATVSNTKELSSGMLAVFVHQVVIERPTEEQRRALLSMLSEGLPLGKNVNLSKLARQTVGFVLGDLCALLTLAGKVAHKRILKTSWLSCSFPGGLSLQQEEDLCASGVIVQAEDFSVALDTLQEMHSQALGAPKIPSVRWQDVGGLQQVKKDILDTIQLPLEHPELAAMGLKRSGLLLYGPPGTGKTLLAKAVATECSLTFLSVKGPELLNMYVGQSEENVREVFASARGAAPCIIFFDELDSLAPNRGRSGDSGGVMDRVVSQLLAELDGLHSTGDVFVIGATNRPDLLDQSLLRPGRFDKLVYVGINDNKDSQLQVLKAITRKFRLEPGVSLAEVVARCPPQMTGADLYALCSDAMMAAVKRKIQWISEGLEAEDGELLLSAEDFQQALCNIQPSVSEQELLKYKLIQQKLNTK</sequence>
<keyword evidence="6" id="KW-0067">ATP-binding</keyword>
<dbReference type="Pfam" id="PF00004">
    <property type="entry name" value="AAA"/>
    <property type="match status" value="2"/>
</dbReference>
<dbReference type="Gene3D" id="1.10.8.60">
    <property type="match status" value="2"/>
</dbReference>
<dbReference type="CDD" id="cd19527">
    <property type="entry name" value="RecA-like_PEX6_r2"/>
    <property type="match status" value="1"/>
</dbReference>
<feature type="region of interest" description="Disordered" evidence="11">
    <location>
        <begin position="328"/>
        <end position="347"/>
    </location>
</feature>
<dbReference type="FunFam" id="3.40.50.300:FF:000109">
    <property type="entry name" value="Peroxisomal biogenesis factor 6"/>
    <property type="match status" value="1"/>
</dbReference>
<dbReference type="GO" id="GO:0016887">
    <property type="term" value="F:ATP hydrolysis activity"/>
    <property type="evidence" value="ECO:0007669"/>
    <property type="project" value="InterPro"/>
</dbReference>
<dbReference type="SUPFAM" id="SSF52540">
    <property type="entry name" value="P-loop containing nucleoside triphosphate hydrolases"/>
    <property type="match status" value="2"/>
</dbReference>
<dbReference type="Proteomes" id="UP000823561">
    <property type="component" value="Chromosome 7"/>
</dbReference>
<evidence type="ECO:0000256" key="4">
    <source>
        <dbReference type="ARBA" id="ARBA00022741"/>
    </source>
</evidence>
<evidence type="ECO:0000256" key="7">
    <source>
        <dbReference type="ARBA" id="ARBA00023136"/>
    </source>
</evidence>
<dbReference type="GO" id="GO:0005524">
    <property type="term" value="F:ATP binding"/>
    <property type="evidence" value="ECO:0007669"/>
    <property type="project" value="UniProtKB-KW"/>
</dbReference>
<evidence type="ECO:0000256" key="2">
    <source>
        <dbReference type="ARBA" id="ARBA00006914"/>
    </source>
</evidence>
<evidence type="ECO:0000256" key="8">
    <source>
        <dbReference type="ARBA" id="ARBA00034811"/>
    </source>
</evidence>
<reference evidence="13" key="1">
    <citation type="submission" date="2020-10" db="EMBL/GenBank/DDBJ databases">
        <title>Chromosome-scale genome assembly of the Allis shad, Alosa alosa.</title>
        <authorList>
            <person name="Margot Z."/>
            <person name="Christophe K."/>
            <person name="Cabau C."/>
            <person name="Louis A."/>
            <person name="Berthelot C."/>
            <person name="Parey E."/>
            <person name="Roest Crollius H."/>
            <person name="Montfort J."/>
            <person name="Robinson-Rechavi M."/>
            <person name="Bucao C."/>
            <person name="Bouchez O."/>
            <person name="Gislard M."/>
            <person name="Lluch J."/>
            <person name="Milhes M."/>
            <person name="Lampietro C."/>
            <person name="Lopez Roques C."/>
            <person name="Donnadieu C."/>
            <person name="Braasch I."/>
            <person name="Desvignes T."/>
            <person name="Postlethwait J."/>
            <person name="Bobe J."/>
            <person name="Guiguen Y."/>
        </authorList>
    </citation>
    <scope>NUCLEOTIDE SEQUENCE</scope>
    <source>
        <strain evidence="13">M-15738</strain>
        <tissue evidence="13">Blood</tissue>
    </source>
</reference>
<evidence type="ECO:0000256" key="9">
    <source>
        <dbReference type="ARBA" id="ARBA00034920"/>
    </source>
</evidence>
<dbReference type="EMBL" id="JADWDJ010000007">
    <property type="protein sequence ID" value="KAG5279109.1"/>
    <property type="molecule type" value="Genomic_DNA"/>
</dbReference>
<dbReference type="GO" id="GO:0005829">
    <property type="term" value="C:cytosol"/>
    <property type="evidence" value="ECO:0007669"/>
    <property type="project" value="TreeGrafter"/>
</dbReference>
<organism evidence="13 14">
    <name type="scientific">Alosa alosa</name>
    <name type="common">allis shad</name>
    <dbReference type="NCBI Taxonomy" id="278164"/>
    <lineage>
        <taxon>Eukaryota</taxon>
        <taxon>Metazoa</taxon>
        <taxon>Chordata</taxon>
        <taxon>Craniata</taxon>
        <taxon>Vertebrata</taxon>
        <taxon>Euteleostomi</taxon>
        <taxon>Actinopterygii</taxon>
        <taxon>Neopterygii</taxon>
        <taxon>Teleostei</taxon>
        <taxon>Clupei</taxon>
        <taxon>Clupeiformes</taxon>
        <taxon>Clupeoidei</taxon>
        <taxon>Clupeidae</taxon>
        <taxon>Alosa</taxon>
    </lineage>
</organism>
<dbReference type="PROSITE" id="PS00674">
    <property type="entry name" value="AAA"/>
    <property type="match status" value="1"/>
</dbReference>
<accession>A0AAV6GVN7</accession>
<proteinExistence type="inferred from homology"/>